<reference evidence="7" key="1">
    <citation type="submission" date="2016-04" db="UniProtKB">
        <authorList>
            <consortium name="WormBaseParasite"/>
        </authorList>
    </citation>
    <scope>IDENTIFICATION</scope>
</reference>
<accession>A0A0N4TMZ1</accession>
<evidence type="ECO:0000259" key="3">
    <source>
        <dbReference type="Pfam" id="PF08585"/>
    </source>
</evidence>
<dbReference type="InterPro" id="IPR049363">
    <property type="entry name" value="RMI1_N"/>
</dbReference>
<reference evidence="5 6" key="2">
    <citation type="submission" date="2018-11" db="EMBL/GenBank/DDBJ databases">
        <authorList>
            <consortium name="Pathogen Informatics"/>
        </authorList>
    </citation>
    <scope>NUCLEOTIDE SEQUENCE [LARGE SCALE GENOMIC DNA]</scope>
</reference>
<dbReference type="AlphaFoldDB" id="A0A0N4TMZ1"/>
<proteinExistence type="inferred from homology"/>
<dbReference type="Pfam" id="PF08585">
    <property type="entry name" value="RMI1_N_C"/>
    <property type="match status" value="1"/>
</dbReference>
<dbReference type="GO" id="GO:0000724">
    <property type="term" value="P:double-strand break repair via homologous recombination"/>
    <property type="evidence" value="ECO:0007669"/>
    <property type="project" value="TreeGrafter"/>
</dbReference>
<feature type="domain" description="RecQ mediated genome instability protein 1 OB-fold" evidence="3">
    <location>
        <begin position="71"/>
        <end position="197"/>
    </location>
</feature>
<dbReference type="GO" id="GO:0016604">
    <property type="term" value="C:nuclear body"/>
    <property type="evidence" value="ECO:0007669"/>
    <property type="project" value="TreeGrafter"/>
</dbReference>
<sequence length="606" mass="67946">MDIEIIKDFFSEKLNVTLQEEWLTEVMKYLYSLGFSSSSLLSSVYEQWLYTNLKISTKPLLSLSADNCSKRMMLGGKTVVQVNSVVDIGTSMYSQYRNLTNKFEDNSGFQLKMEENETNTDPFQNAKRMLSMEVTDGQLSMKAVEYSMLSALSLLTCPGCKILLTNNVCIRRGILLLTELNCIVLGGDDESLMKTGRPVEIMMKHLNISVPLQRQSFITLTNAQKKINQLVRLSISFSLKSKSVSNPKNIRLCTFPILSKDLEVLSHKDVIYHNGWMLNDIPNANSILSQSNIKPTMQVKPLSGKKSSLEIAKRKVISANETARIEQSMNNIRQQINVSLNGSPSSSGGKTSFTASASKRSENSLLHSAVAKRIKIELAEDDTDIILLETPTSIKQELNKEGILLLLKNFLWINDLMVLVLIFFFDLDVLNCSYVKTNIAFADNPRKTNLTTTPKSANNPIIAAYKRLGVESIAAALQSMRYAVGPRRKILAALMETKPLEPLHINNDGLWSLTVALSDESYECLTCFVSHKFLIELIGWTPEEALDARASKDPARRKEGTLRTRSAGQSMRRLDLIWEVEFFPPGGSTPIIHKIDTYAQKFGLIR</sequence>
<evidence type="ECO:0000259" key="4">
    <source>
        <dbReference type="Pfam" id="PF21000"/>
    </source>
</evidence>
<evidence type="ECO:0000256" key="2">
    <source>
        <dbReference type="ARBA" id="ARBA00018987"/>
    </source>
</evidence>
<evidence type="ECO:0000313" key="7">
    <source>
        <dbReference type="WBParaSite" id="BPAG_0000983401-mRNA-1"/>
    </source>
</evidence>
<evidence type="ECO:0000256" key="1">
    <source>
        <dbReference type="ARBA" id="ARBA00006395"/>
    </source>
</evidence>
<dbReference type="GO" id="GO:0031422">
    <property type="term" value="C:RecQ family helicase-topoisomerase III complex"/>
    <property type="evidence" value="ECO:0007669"/>
    <property type="project" value="TreeGrafter"/>
</dbReference>
<dbReference type="Pfam" id="PF21000">
    <property type="entry name" value="RMI1_N_N"/>
    <property type="match status" value="1"/>
</dbReference>
<dbReference type="PANTHER" id="PTHR14790">
    <property type="entry name" value="RECQ-MEDIATED GENOME INSTABILITY PROTEIN 1 RMI1"/>
    <property type="match status" value="1"/>
</dbReference>
<organism evidence="7">
    <name type="scientific">Brugia pahangi</name>
    <name type="common">Filarial nematode worm</name>
    <dbReference type="NCBI Taxonomy" id="6280"/>
    <lineage>
        <taxon>Eukaryota</taxon>
        <taxon>Metazoa</taxon>
        <taxon>Ecdysozoa</taxon>
        <taxon>Nematoda</taxon>
        <taxon>Chromadorea</taxon>
        <taxon>Rhabditida</taxon>
        <taxon>Spirurina</taxon>
        <taxon>Spiruromorpha</taxon>
        <taxon>Filarioidea</taxon>
        <taxon>Onchocercidae</taxon>
        <taxon>Brugia</taxon>
    </lineage>
</organism>
<dbReference type="InterPro" id="IPR013894">
    <property type="entry name" value="RMI1_OB"/>
</dbReference>
<dbReference type="STRING" id="6280.A0A0N4TMZ1"/>
<dbReference type="SMART" id="SM01161">
    <property type="entry name" value="DUF1767"/>
    <property type="match status" value="1"/>
</dbReference>
<dbReference type="InterPro" id="IPR042470">
    <property type="entry name" value="RMI1_N_C_sf"/>
</dbReference>
<protein>
    <recommendedName>
        <fullName evidence="2">RecQ-mediated genome instability protein 1</fullName>
    </recommendedName>
</protein>
<comment type="similarity">
    <text evidence="1">Belongs to the RMI1 family.</text>
</comment>
<name>A0A0N4TMZ1_BRUPA</name>
<dbReference type="PANTHER" id="PTHR14790:SF15">
    <property type="entry name" value="RECQ-MEDIATED GENOME INSTABILITY PROTEIN 1"/>
    <property type="match status" value="1"/>
</dbReference>
<dbReference type="Gene3D" id="2.40.50.770">
    <property type="entry name" value="RecQ-mediated genome instability protein Rmi1, C-terminal domain"/>
    <property type="match status" value="1"/>
</dbReference>
<keyword evidence="6" id="KW-1185">Reference proteome</keyword>
<dbReference type="Proteomes" id="UP000278627">
    <property type="component" value="Unassembled WGS sequence"/>
</dbReference>
<feature type="domain" description="RMI1 N-terminal" evidence="4">
    <location>
        <begin position="11"/>
        <end position="55"/>
    </location>
</feature>
<evidence type="ECO:0000313" key="5">
    <source>
        <dbReference type="EMBL" id="VDN90982.1"/>
    </source>
</evidence>
<dbReference type="GO" id="GO:0000712">
    <property type="term" value="P:resolution of meiotic recombination intermediates"/>
    <property type="evidence" value="ECO:0007669"/>
    <property type="project" value="TreeGrafter"/>
</dbReference>
<evidence type="ECO:0000313" key="6">
    <source>
        <dbReference type="Proteomes" id="UP000278627"/>
    </source>
</evidence>
<gene>
    <name evidence="5" type="ORF">BPAG_LOCUS9796</name>
</gene>
<dbReference type="EMBL" id="UZAD01013165">
    <property type="protein sequence ID" value="VDN90982.1"/>
    <property type="molecule type" value="Genomic_DNA"/>
</dbReference>
<dbReference type="WBParaSite" id="BPAG_0000983401-mRNA-1">
    <property type="protein sequence ID" value="BPAG_0000983401-mRNA-1"/>
    <property type="gene ID" value="BPAG_0000983401"/>
</dbReference>